<gene>
    <name evidence="7" type="ORF">EDD60_101318</name>
</gene>
<evidence type="ECO:0000313" key="7">
    <source>
        <dbReference type="EMBL" id="TCW03012.1"/>
    </source>
</evidence>
<dbReference type="InterPro" id="IPR001525">
    <property type="entry name" value="C5_MeTfrase"/>
</dbReference>
<evidence type="ECO:0000256" key="4">
    <source>
        <dbReference type="ARBA" id="ARBA00022691"/>
    </source>
</evidence>
<dbReference type="Proteomes" id="UP000295515">
    <property type="component" value="Unassembled WGS sequence"/>
</dbReference>
<sequence>MKTIKFKNRVKALSLFANVGIAETYLDELGVDVVVANELLEVRCNFYKHLYPNVNVIQGDITEEDIFNKVIQKAKESQIEMVIATPPCQGMSCAGRKDPKDPRNFLVYYAVEAIKLLKPRFVIIENVTMQQHTQILYKDKYVFIPEYIENELGEYYSFNKQRIVNAMDYGVPQSRQRYIYLLVRKDESVTWEFPKKNNHIITLKEAIGDLPSLDPCLRDVNERWRFPDYEFKRIEGLKVSKWHYPPVHSWKQVEWMIHTPSGMSAFKNKIFYPMTKGRRVKGAPRTYMRMDWDKPATTIMQNSGVISAFSTVHPGRIINDCDDENQRFYSDARALTIYELLILSSLPLDWNIPEWADDILIRKVIGEGIPPLLIKKAIESLIVGGKYDR</sequence>
<dbReference type="GO" id="GO:0009307">
    <property type="term" value="P:DNA restriction-modification system"/>
    <property type="evidence" value="ECO:0007669"/>
    <property type="project" value="UniProtKB-KW"/>
</dbReference>
<dbReference type="Gene3D" id="3.90.120.10">
    <property type="entry name" value="DNA Methylase, subunit A, domain 2"/>
    <property type="match status" value="1"/>
</dbReference>
<evidence type="ECO:0000256" key="3">
    <source>
        <dbReference type="ARBA" id="ARBA00022679"/>
    </source>
</evidence>
<dbReference type="AlphaFoldDB" id="A0A4V2W5Z5"/>
<dbReference type="PANTHER" id="PTHR46098:SF1">
    <property type="entry name" value="TRNA (CYTOSINE(38)-C(5))-METHYLTRANSFERASE"/>
    <property type="match status" value="1"/>
</dbReference>
<keyword evidence="8" id="KW-1185">Reference proteome</keyword>
<name>A0A4V2W5Z5_9FIRM</name>
<dbReference type="PROSITE" id="PS00094">
    <property type="entry name" value="C5_MTASE_1"/>
    <property type="match status" value="1"/>
</dbReference>
<proteinExistence type="inferred from homology"/>
<dbReference type="Pfam" id="PF00145">
    <property type="entry name" value="DNA_methylase"/>
    <property type="match status" value="1"/>
</dbReference>
<evidence type="ECO:0000313" key="8">
    <source>
        <dbReference type="Proteomes" id="UP000295515"/>
    </source>
</evidence>
<keyword evidence="4 6" id="KW-0949">S-adenosyl-L-methionine</keyword>
<dbReference type="InterPro" id="IPR029063">
    <property type="entry name" value="SAM-dependent_MTases_sf"/>
</dbReference>
<dbReference type="PANTHER" id="PTHR46098">
    <property type="entry name" value="TRNA (CYTOSINE(38)-C(5))-METHYLTRANSFERASE"/>
    <property type="match status" value="1"/>
</dbReference>
<dbReference type="EC" id="2.1.1.37" evidence="1"/>
<evidence type="ECO:0000256" key="1">
    <source>
        <dbReference type="ARBA" id="ARBA00011975"/>
    </source>
</evidence>
<dbReference type="SUPFAM" id="SSF53335">
    <property type="entry name" value="S-adenosyl-L-methionine-dependent methyltransferases"/>
    <property type="match status" value="1"/>
</dbReference>
<dbReference type="PRINTS" id="PR00105">
    <property type="entry name" value="C5METTRFRASE"/>
</dbReference>
<keyword evidence="3 6" id="KW-0808">Transferase</keyword>
<dbReference type="EMBL" id="SMCQ01000001">
    <property type="protein sequence ID" value="TCW03012.1"/>
    <property type="molecule type" value="Genomic_DNA"/>
</dbReference>
<feature type="active site" evidence="6">
    <location>
        <position position="88"/>
    </location>
</feature>
<evidence type="ECO:0000256" key="5">
    <source>
        <dbReference type="ARBA" id="ARBA00022747"/>
    </source>
</evidence>
<dbReference type="GO" id="GO:0032259">
    <property type="term" value="P:methylation"/>
    <property type="evidence" value="ECO:0007669"/>
    <property type="project" value="UniProtKB-KW"/>
</dbReference>
<comment type="caution">
    <text evidence="7">The sequence shown here is derived from an EMBL/GenBank/DDBJ whole genome shotgun (WGS) entry which is preliminary data.</text>
</comment>
<dbReference type="PROSITE" id="PS51679">
    <property type="entry name" value="SAM_MT_C5"/>
    <property type="match status" value="1"/>
</dbReference>
<reference evidence="7 8" key="1">
    <citation type="submission" date="2019-03" db="EMBL/GenBank/DDBJ databases">
        <title>Genomic Encyclopedia of Type Strains, Phase IV (KMG-IV): sequencing the most valuable type-strain genomes for metagenomic binning, comparative biology and taxonomic classification.</title>
        <authorList>
            <person name="Goeker M."/>
        </authorList>
    </citation>
    <scope>NUCLEOTIDE SEQUENCE [LARGE SCALE GENOMIC DNA]</scope>
    <source>
        <strain evidence="7 8">DSM 29487</strain>
    </source>
</reference>
<dbReference type="GeneID" id="98914139"/>
<accession>A0A4V2W5Z5</accession>
<keyword evidence="2 6" id="KW-0489">Methyltransferase</keyword>
<dbReference type="GO" id="GO:0003886">
    <property type="term" value="F:DNA (cytosine-5-)-methyltransferase activity"/>
    <property type="evidence" value="ECO:0007669"/>
    <property type="project" value="UniProtKB-EC"/>
</dbReference>
<evidence type="ECO:0000256" key="6">
    <source>
        <dbReference type="PROSITE-ProRule" id="PRU01016"/>
    </source>
</evidence>
<protein>
    <recommendedName>
        <fullName evidence="1">DNA (cytosine-5-)-methyltransferase</fullName>
        <ecNumber evidence="1">2.1.1.37</ecNumber>
    </recommendedName>
</protein>
<organism evidence="7 8">
    <name type="scientific">Longibaculum muris</name>
    <dbReference type="NCBI Taxonomy" id="1796628"/>
    <lineage>
        <taxon>Bacteria</taxon>
        <taxon>Bacillati</taxon>
        <taxon>Bacillota</taxon>
        <taxon>Erysipelotrichia</taxon>
        <taxon>Erysipelotrichales</taxon>
        <taxon>Coprobacillaceae</taxon>
        <taxon>Longibaculum</taxon>
    </lineage>
</organism>
<evidence type="ECO:0000256" key="2">
    <source>
        <dbReference type="ARBA" id="ARBA00022603"/>
    </source>
</evidence>
<comment type="similarity">
    <text evidence="6">Belongs to the class I-like SAM-binding methyltransferase superfamily. C5-methyltransferase family.</text>
</comment>
<dbReference type="RefSeq" id="WP_132226134.1">
    <property type="nucleotide sequence ID" value="NZ_JANKBF010000002.1"/>
</dbReference>
<dbReference type="Gene3D" id="3.40.50.150">
    <property type="entry name" value="Vaccinia Virus protein VP39"/>
    <property type="match status" value="1"/>
</dbReference>
<dbReference type="InterPro" id="IPR018117">
    <property type="entry name" value="C5_DNA_meth_AS"/>
</dbReference>
<dbReference type="InterPro" id="IPR050750">
    <property type="entry name" value="C5-MTase"/>
</dbReference>
<keyword evidence="5" id="KW-0680">Restriction system</keyword>